<evidence type="ECO:0000313" key="2">
    <source>
        <dbReference type="EMBL" id="XCD03504.1"/>
    </source>
</evidence>
<feature type="coiled-coil region" evidence="1">
    <location>
        <begin position="15"/>
        <end position="42"/>
    </location>
</feature>
<accession>A0AAU8AVW8</accession>
<keyword evidence="1" id="KW-0175">Coiled coil</keyword>
<evidence type="ECO:0000256" key="1">
    <source>
        <dbReference type="SAM" id="Coils"/>
    </source>
</evidence>
<sequence>MAKYDSDRIFLERIKESMLKTRDELEARMDELDDQISFLENAINALHVYERVNPVSQPVTPEVPDAEA</sequence>
<protein>
    <submittedName>
        <fullName evidence="2">Uncharacterized protein</fullName>
    </submittedName>
</protein>
<proteinExistence type="predicted"/>
<organism evidence="2">
    <name type="scientific">Dulem virus 110</name>
    <dbReference type="NCBI Taxonomy" id="3145587"/>
    <lineage>
        <taxon>Viruses</taxon>
        <taxon>Monodnaviria</taxon>
        <taxon>Sangervirae</taxon>
        <taxon>Phixviricota</taxon>
        <taxon>Malgrandaviricetes</taxon>
        <taxon>Petitvirales</taxon>
        <taxon>Microviridae</taxon>
        <taxon>Microvirus</taxon>
    </lineage>
</organism>
<name>A0AAU8AVW8_9VIRU</name>
<reference evidence="2" key="1">
    <citation type="submission" date="2024-03" db="EMBL/GenBank/DDBJ databases">
        <title>Diverse circular DNA viruses in blood, oral, and fecal samples of captive lemurs.</title>
        <authorList>
            <person name="Paietta E.N."/>
            <person name="Kraberger S."/>
            <person name="Lund M.C."/>
            <person name="Custer J.M."/>
            <person name="Vargas K.M."/>
            <person name="Ehmke E.E."/>
            <person name="Yoder A.D."/>
            <person name="Varsani A."/>
        </authorList>
    </citation>
    <scope>NUCLEOTIDE SEQUENCE</scope>
    <source>
        <strain evidence="2">Duke_18_78</strain>
    </source>
</reference>
<dbReference type="EMBL" id="PP511366">
    <property type="protein sequence ID" value="XCD03504.1"/>
    <property type="molecule type" value="Genomic_DNA"/>
</dbReference>